<dbReference type="Proteomes" id="UP000319663">
    <property type="component" value="Unassembled WGS sequence"/>
</dbReference>
<comment type="caution">
    <text evidence="2">The sequence shown here is derived from an EMBL/GenBank/DDBJ whole genome shotgun (WGS) entry which is preliminary data.</text>
</comment>
<proteinExistence type="predicted"/>
<dbReference type="GO" id="GO:0035241">
    <property type="term" value="F:protein-arginine omega-N monomethyltransferase activity"/>
    <property type="evidence" value="ECO:0007669"/>
    <property type="project" value="TreeGrafter"/>
</dbReference>
<dbReference type="STRING" id="5098.A0A507QM75"/>
<gene>
    <name evidence="2" type="ORF">MPDQ_003854</name>
</gene>
<dbReference type="Pfam" id="PF04252">
    <property type="entry name" value="SFM1-like"/>
    <property type="match status" value="1"/>
</dbReference>
<accession>A0A507QM75</accession>
<dbReference type="CDD" id="cd18090">
    <property type="entry name" value="Arginine_MT_Sfm1"/>
    <property type="match status" value="1"/>
</dbReference>
<dbReference type="InterPro" id="IPR007364">
    <property type="entry name" value="SFM1-like"/>
</dbReference>
<evidence type="ECO:0008006" key="4">
    <source>
        <dbReference type="Google" id="ProtNLM"/>
    </source>
</evidence>
<feature type="compositionally biased region" description="Basic and acidic residues" evidence="1">
    <location>
        <begin position="113"/>
        <end position="122"/>
    </location>
</feature>
<evidence type="ECO:0000256" key="1">
    <source>
        <dbReference type="SAM" id="MobiDB-lite"/>
    </source>
</evidence>
<feature type="region of interest" description="Disordered" evidence="1">
    <location>
        <begin position="113"/>
        <end position="132"/>
    </location>
</feature>
<reference evidence="2 3" key="1">
    <citation type="submission" date="2019-06" db="EMBL/GenBank/DDBJ databases">
        <title>Wine fermentation using esterase from Monascus purpureus.</title>
        <authorList>
            <person name="Geng C."/>
            <person name="Zhang Y."/>
        </authorList>
    </citation>
    <scope>NUCLEOTIDE SEQUENCE [LARGE SCALE GENOMIC DNA]</scope>
    <source>
        <strain evidence="2">HQ1</strain>
    </source>
</reference>
<dbReference type="PANTHER" id="PTHR35517:SF1">
    <property type="entry name" value="PROTEIN ARGININE N-METHYLTRANSFERASE SFM1"/>
    <property type="match status" value="1"/>
</dbReference>
<evidence type="ECO:0000313" key="2">
    <source>
        <dbReference type="EMBL" id="TQB68195.1"/>
    </source>
</evidence>
<sequence>MGGYKPQITYVVEHLDPELGPWSSLEYGRIARESHAAGARFLLSSVPSSLQMPKDLAATQGLEVEHRSVEEIFADRKSKVCLLDPAAEADLNPADGDQFEVFLFGGILGDDPPRDRTSELRKKGYSGRRLGPKQMTTDTAVRVTRMVAQEKVPLEEVPYIDYPELRINHHESTEMPFRYVKGPDGQPVMPEGMVDLIKEDANKSVDDLF</sequence>
<organism evidence="2 3">
    <name type="scientific">Monascus purpureus</name>
    <name type="common">Red mold</name>
    <name type="synonym">Monascus anka</name>
    <dbReference type="NCBI Taxonomy" id="5098"/>
    <lineage>
        <taxon>Eukaryota</taxon>
        <taxon>Fungi</taxon>
        <taxon>Dikarya</taxon>
        <taxon>Ascomycota</taxon>
        <taxon>Pezizomycotina</taxon>
        <taxon>Eurotiomycetes</taxon>
        <taxon>Eurotiomycetidae</taxon>
        <taxon>Eurotiales</taxon>
        <taxon>Aspergillaceae</taxon>
        <taxon>Monascus</taxon>
    </lineage>
</organism>
<dbReference type="PANTHER" id="PTHR35517">
    <property type="entry name" value="PROTEIN ARGININE N-METHYLTRANSFERASE SFM1"/>
    <property type="match status" value="1"/>
</dbReference>
<dbReference type="AlphaFoldDB" id="A0A507QM75"/>
<keyword evidence="3" id="KW-1185">Reference proteome</keyword>
<dbReference type="EMBL" id="VIFY01000240">
    <property type="protein sequence ID" value="TQB68195.1"/>
    <property type="molecule type" value="Genomic_DNA"/>
</dbReference>
<name>A0A507QM75_MONPU</name>
<evidence type="ECO:0000313" key="3">
    <source>
        <dbReference type="Proteomes" id="UP000319663"/>
    </source>
</evidence>
<protein>
    <recommendedName>
        <fullName evidence="4">Carboxypeptidase D</fullName>
    </recommendedName>
</protein>